<evidence type="ECO:0000256" key="1">
    <source>
        <dbReference type="SAM" id="Phobius"/>
    </source>
</evidence>
<keyword evidence="1" id="KW-0812">Transmembrane</keyword>
<dbReference type="AlphaFoldDB" id="A0A840L6B7"/>
<accession>A0A840L6B7</accession>
<keyword evidence="1" id="KW-0472">Membrane</keyword>
<feature type="transmembrane region" description="Helical" evidence="1">
    <location>
        <begin position="42"/>
        <end position="65"/>
    </location>
</feature>
<proteinExistence type="predicted"/>
<name>A0A840L6B7_9BURK</name>
<dbReference type="EMBL" id="JACHLP010000001">
    <property type="protein sequence ID" value="MBB4842232.1"/>
    <property type="molecule type" value="Genomic_DNA"/>
</dbReference>
<sequence length="79" mass="8285">MDTAMKKALQQGIADALGFVLGALAGWHLGQAFGLDFIASKAWGLAEMASLALILAGSGAGRWLCRQALAQWQQGKPKT</sequence>
<protein>
    <submittedName>
        <fullName evidence="2">Uncharacterized protein</fullName>
    </submittedName>
</protein>
<dbReference type="RefSeq" id="WP_184296254.1">
    <property type="nucleotide sequence ID" value="NZ_JACHLP010000001.1"/>
</dbReference>
<keyword evidence="1" id="KW-1133">Transmembrane helix</keyword>
<evidence type="ECO:0000313" key="3">
    <source>
        <dbReference type="Proteomes" id="UP000562027"/>
    </source>
</evidence>
<keyword evidence="3" id="KW-1185">Reference proteome</keyword>
<dbReference type="Proteomes" id="UP000562027">
    <property type="component" value="Unassembled WGS sequence"/>
</dbReference>
<comment type="caution">
    <text evidence="2">The sequence shown here is derived from an EMBL/GenBank/DDBJ whole genome shotgun (WGS) entry which is preliminary data.</text>
</comment>
<organism evidence="2 3">
    <name type="scientific">Roseateles oligotrophus</name>
    <dbReference type="NCBI Taxonomy" id="1769250"/>
    <lineage>
        <taxon>Bacteria</taxon>
        <taxon>Pseudomonadati</taxon>
        <taxon>Pseudomonadota</taxon>
        <taxon>Betaproteobacteria</taxon>
        <taxon>Burkholderiales</taxon>
        <taxon>Sphaerotilaceae</taxon>
        <taxon>Roseateles</taxon>
    </lineage>
</organism>
<feature type="transmembrane region" description="Helical" evidence="1">
    <location>
        <begin position="12"/>
        <end position="30"/>
    </location>
</feature>
<gene>
    <name evidence="2" type="ORF">HNP55_000727</name>
</gene>
<evidence type="ECO:0000313" key="2">
    <source>
        <dbReference type="EMBL" id="MBB4842232.1"/>
    </source>
</evidence>
<reference evidence="2 3" key="1">
    <citation type="submission" date="2020-08" db="EMBL/GenBank/DDBJ databases">
        <title>Functional genomics of gut bacteria from endangered species of beetles.</title>
        <authorList>
            <person name="Carlos-Shanley C."/>
        </authorList>
    </citation>
    <scope>NUCLEOTIDE SEQUENCE [LARGE SCALE GENOMIC DNA]</scope>
    <source>
        <strain evidence="2 3">S00239</strain>
    </source>
</reference>